<evidence type="ECO:0000313" key="1">
    <source>
        <dbReference type="EMBL" id="KAK8769511.1"/>
    </source>
</evidence>
<keyword evidence="2" id="KW-1185">Reference proteome</keyword>
<comment type="caution">
    <text evidence="1">The sequence shown here is derived from an EMBL/GenBank/DDBJ whole genome shotgun (WGS) entry which is preliminary data.</text>
</comment>
<gene>
    <name evidence="1" type="ORF">V5799_014025</name>
</gene>
<dbReference type="EMBL" id="JARKHS020022510">
    <property type="protein sequence ID" value="KAK8769511.1"/>
    <property type="molecule type" value="Genomic_DNA"/>
</dbReference>
<reference evidence="1 2" key="1">
    <citation type="journal article" date="2023" name="Arcadia Sci">
        <title>De novo assembly of a long-read Amblyomma americanum tick genome.</title>
        <authorList>
            <person name="Chou S."/>
            <person name="Poskanzer K.E."/>
            <person name="Rollins M."/>
            <person name="Thuy-Boun P.S."/>
        </authorList>
    </citation>
    <scope>NUCLEOTIDE SEQUENCE [LARGE SCALE GENOMIC DNA]</scope>
    <source>
        <strain evidence="1">F_SG_1</strain>
        <tissue evidence="1">Salivary glands</tissue>
    </source>
</reference>
<dbReference type="AlphaFoldDB" id="A0AAQ4E483"/>
<evidence type="ECO:0000313" key="2">
    <source>
        <dbReference type="Proteomes" id="UP001321473"/>
    </source>
</evidence>
<proteinExistence type="predicted"/>
<accession>A0AAQ4E483</accession>
<protein>
    <submittedName>
        <fullName evidence="1">Uncharacterized protein</fullName>
    </submittedName>
</protein>
<dbReference type="Proteomes" id="UP001321473">
    <property type="component" value="Unassembled WGS sequence"/>
</dbReference>
<organism evidence="1 2">
    <name type="scientific">Amblyomma americanum</name>
    <name type="common">Lone star tick</name>
    <dbReference type="NCBI Taxonomy" id="6943"/>
    <lineage>
        <taxon>Eukaryota</taxon>
        <taxon>Metazoa</taxon>
        <taxon>Ecdysozoa</taxon>
        <taxon>Arthropoda</taxon>
        <taxon>Chelicerata</taxon>
        <taxon>Arachnida</taxon>
        <taxon>Acari</taxon>
        <taxon>Parasitiformes</taxon>
        <taxon>Ixodida</taxon>
        <taxon>Ixodoidea</taxon>
        <taxon>Ixodidae</taxon>
        <taxon>Amblyomminae</taxon>
        <taxon>Amblyomma</taxon>
    </lineage>
</organism>
<sequence length="106" mass="11905">MAVAIITLQCLYCYAFLHHTQRRNGRKSWLAFGCFAPKFYMLLISFRQSRLCDSKIVAISNRMALADGVTRFPVVALPLYRLPGFSEPLFTLETVGTAPSSELQGN</sequence>
<name>A0AAQ4E483_AMBAM</name>